<sequence>MLQSKLFFLLSLNAPSFIVFLRNLCIKPRRPLFIQCIRAYDCVILKQDLEYRTVRLAIFDLDNTLLGGDSDHAWGAFLCEKGIVDPQVYQDANDYFYKQYQNGSLDIVEFLSFALKPLTQHPIADLQAWHQEFMQTKIEPIILPKALALLKQHRDQGDYLLIITATNGFITRPIAERFGVDDILATEPEFLNNQYTGRFIGRPCFQDGKVTRLHEWLEKTGHSLSGSYFYSDSCNDLPLLEKVDNPVAVNPDEILTKVANERAWPIIDLR</sequence>
<keyword evidence="2 4" id="KW-0378">Hydrolase</keyword>
<dbReference type="CDD" id="cd02612">
    <property type="entry name" value="HAD_PGPPase"/>
    <property type="match status" value="1"/>
</dbReference>
<dbReference type="EMBL" id="AONB01000013">
    <property type="protein sequence ID" value="EXJ10548.1"/>
    <property type="molecule type" value="Genomic_DNA"/>
</dbReference>
<comment type="caution">
    <text evidence="4">The sequence shown here is derived from an EMBL/GenBank/DDBJ whole genome shotgun (WGS) entry which is preliminary data.</text>
</comment>
<dbReference type="Gene3D" id="1.20.1440.100">
    <property type="entry name" value="SG protein - dephosphorylation function"/>
    <property type="match status" value="1"/>
</dbReference>
<evidence type="ECO:0000256" key="2">
    <source>
        <dbReference type="ARBA" id="ARBA00022801"/>
    </source>
</evidence>
<name>W9UTI8_9GAMM</name>
<dbReference type="NCBIfam" id="TIGR01488">
    <property type="entry name" value="HAD-SF-IB"/>
    <property type="match status" value="1"/>
</dbReference>
<protein>
    <submittedName>
        <fullName evidence="4">Phosphoserine phosphatase</fullName>
        <ecNumber evidence="4">3.1.3.3</ecNumber>
    </submittedName>
</protein>
<reference evidence="5" key="1">
    <citation type="submission" date="2012-11" db="EMBL/GenBank/DDBJ databases">
        <authorList>
            <person name="Singh A."/>
            <person name="Pinnaka A.K."/>
            <person name="Vaidya B."/>
        </authorList>
    </citation>
    <scope>NUCLEOTIDE SEQUENCE [LARGE SCALE GENOMIC DNA]</scope>
    <source>
        <strain evidence="5">AK23</strain>
    </source>
</reference>
<dbReference type="GO" id="GO:0046872">
    <property type="term" value="F:metal ion binding"/>
    <property type="evidence" value="ECO:0007669"/>
    <property type="project" value="UniProtKB-KW"/>
</dbReference>
<keyword evidence="5" id="KW-1185">Reference proteome</keyword>
<keyword evidence="1" id="KW-0479">Metal-binding</keyword>
<dbReference type="STRING" id="1229521.D791_02613"/>
<dbReference type="PANTHER" id="PTHR43344">
    <property type="entry name" value="PHOSPHOSERINE PHOSPHATASE"/>
    <property type="match status" value="1"/>
</dbReference>
<dbReference type="InterPro" id="IPR036412">
    <property type="entry name" value="HAD-like_sf"/>
</dbReference>
<dbReference type="Gene3D" id="3.40.50.1000">
    <property type="entry name" value="HAD superfamily/HAD-like"/>
    <property type="match status" value="1"/>
</dbReference>
<reference evidence="4 5" key="2">
    <citation type="journal article" date="2015" name="Syst. Appl. Microbiol.">
        <title>Nitrincola nitratireducens sp. nov. isolated from a haloalkaline crater lake.</title>
        <authorList>
            <person name="Singh A."/>
            <person name="Vaidya B."/>
            <person name="Tanuku N.R."/>
            <person name="Pinnaka A.K."/>
        </authorList>
    </citation>
    <scope>NUCLEOTIDE SEQUENCE [LARGE SCALE GENOMIC DNA]</scope>
    <source>
        <strain evidence="4 5">AK23</strain>
    </source>
</reference>
<gene>
    <name evidence="4" type="primary">serB_1</name>
    <name evidence="4" type="ORF">D791_02613</name>
</gene>
<dbReference type="PANTHER" id="PTHR43344:SF13">
    <property type="entry name" value="PHOSPHATASE RV3661-RELATED"/>
    <property type="match status" value="1"/>
</dbReference>
<evidence type="ECO:0000256" key="3">
    <source>
        <dbReference type="ARBA" id="ARBA00022842"/>
    </source>
</evidence>
<dbReference type="NCBIfam" id="TIGR01490">
    <property type="entry name" value="HAD-SF-IB-hyp1"/>
    <property type="match status" value="1"/>
</dbReference>
<dbReference type="Proteomes" id="UP000019464">
    <property type="component" value="Unassembled WGS sequence"/>
</dbReference>
<dbReference type="GO" id="GO:0016787">
    <property type="term" value="F:hydrolase activity"/>
    <property type="evidence" value="ECO:0007669"/>
    <property type="project" value="UniProtKB-KW"/>
</dbReference>
<accession>W9UTI8</accession>
<dbReference type="Pfam" id="PF12710">
    <property type="entry name" value="HAD"/>
    <property type="match status" value="1"/>
</dbReference>
<dbReference type="InterPro" id="IPR023214">
    <property type="entry name" value="HAD_sf"/>
</dbReference>
<dbReference type="EC" id="3.1.3.3" evidence="4"/>
<evidence type="ECO:0000313" key="5">
    <source>
        <dbReference type="Proteomes" id="UP000019464"/>
    </source>
</evidence>
<organism evidence="4 5">
    <name type="scientific">Nitrincola nitratireducens</name>
    <dbReference type="NCBI Taxonomy" id="1229521"/>
    <lineage>
        <taxon>Bacteria</taxon>
        <taxon>Pseudomonadati</taxon>
        <taxon>Pseudomonadota</taxon>
        <taxon>Gammaproteobacteria</taxon>
        <taxon>Oceanospirillales</taxon>
        <taxon>Oceanospirillaceae</taxon>
        <taxon>Nitrincola</taxon>
    </lineage>
</organism>
<dbReference type="SUPFAM" id="SSF56784">
    <property type="entry name" value="HAD-like"/>
    <property type="match status" value="1"/>
</dbReference>
<evidence type="ECO:0000313" key="4">
    <source>
        <dbReference type="EMBL" id="EXJ10548.1"/>
    </source>
</evidence>
<dbReference type="InterPro" id="IPR050582">
    <property type="entry name" value="HAD-like_SerB"/>
</dbReference>
<keyword evidence="3" id="KW-0460">Magnesium</keyword>
<dbReference type="PATRIC" id="fig|1229521.3.peg.2645"/>
<evidence type="ECO:0000256" key="1">
    <source>
        <dbReference type="ARBA" id="ARBA00022723"/>
    </source>
</evidence>
<proteinExistence type="predicted"/>
<dbReference type="InterPro" id="IPR006385">
    <property type="entry name" value="HAD_hydro_SerB1"/>
</dbReference>
<dbReference type="AlphaFoldDB" id="W9UTI8"/>